<keyword evidence="3" id="KW-0812">Transmembrane</keyword>
<dbReference type="GO" id="GO:0017004">
    <property type="term" value="P:cytochrome complex assembly"/>
    <property type="evidence" value="ECO:0007669"/>
    <property type="project" value="UniProtKB-KW"/>
</dbReference>
<gene>
    <name evidence="7" type="ORF">RHRU231_610001</name>
</gene>
<comment type="subcellular location">
    <subcellularLocation>
        <location evidence="1">Cell envelope</location>
    </subcellularLocation>
</comment>
<keyword evidence="4" id="KW-1015">Disulfide bond</keyword>
<dbReference type="InterPro" id="IPR017937">
    <property type="entry name" value="Thioredoxin_CS"/>
</dbReference>
<dbReference type="RefSeq" id="WP_040273236.1">
    <property type="nucleotide sequence ID" value="NZ_JABFDS010000048.1"/>
</dbReference>
<feature type="compositionally biased region" description="Polar residues" evidence="6">
    <location>
        <begin position="38"/>
        <end position="48"/>
    </location>
</feature>
<dbReference type="EMBL" id="CCSD01000074">
    <property type="protein sequence ID" value="CDZ90107.1"/>
    <property type="molecule type" value="Genomic_DNA"/>
</dbReference>
<keyword evidence="2" id="KW-0201">Cytochrome c-type biogenesis</keyword>
<dbReference type="PROSITE" id="PS00194">
    <property type="entry name" value="THIOREDOXIN_1"/>
    <property type="match status" value="1"/>
</dbReference>
<dbReference type="InterPro" id="IPR050553">
    <property type="entry name" value="Thioredoxin_ResA/DsbE_sf"/>
</dbReference>
<dbReference type="Proteomes" id="UP000042997">
    <property type="component" value="Unassembled WGS sequence"/>
</dbReference>
<dbReference type="InterPro" id="IPR013766">
    <property type="entry name" value="Thioredoxin_domain"/>
</dbReference>
<evidence type="ECO:0000256" key="5">
    <source>
        <dbReference type="ARBA" id="ARBA00023284"/>
    </source>
</evidence>
<dbReference type="AlphaFoldDB" id="A0A098BPD9"/>
<dbReference type="PANTHER" id="PTHR42852">
    <property type="entry name" value="THIOL:DISULFIDE INTERCHANGE PROTEIN DSBE"/>
    <property type="match status" value="1"/>
</dbReference>
<accession>A0A098BPD9</accession>
<dbReference type="OrthoDB" id="9796554at2"/>
<evidence type="ECO:0000313" key="8">
    <source>
        <dbReference type="Proteomes" id="UP000042997"/>
    </source>
</evidence>
<dbReference type="GO" id="GO:0030313">
    <property type="term" value="C:cell envelope"/>
    <property type="evidence" value="ECO:0007669"/>
    <property type="project" value="UniProtKB-SubCell"/>
</dbReference>
<dbReference type="CDD" id="cd02966">
    <property type="entry name" value="TlpA_like_family"/>
    <property type="match status" value="1"/>
</dbReference>
<protein>
    <submittedName>
        <fullName evidence="7">Uncharacterized protein</fullName>
    </submittedName>
</protein>
<dbReference type="Gene3D" id="3.40.30.10">
    <property type="entry name" value="Glutaredoxin"/>
    <property type="match status" value="1"/>
</dbReference>
<dbReference type="InterPro" id="IPR013740">
    <property type="entry name" value="Redoxin"/>
</dbReference>
<organism evidence="7 8">
    <name type="scientific">Rhodococcus ruber</name>
    <dbReference type="NCBI Taxonomy" id="1830"/>
    <lineage>
        <taxon>Bacteria</taxon>
        <taxon>Bacillati</taxon>
        <taxon>Actinomycetota</taxon>
        <taxon>Actinomycetes</taxon>
        <taxon>Mycobacteriales</taxon>
        <taxon>Nocardiaceae</taxon>
        <taxon>Rhodococcus</taxon>
    </lineage>
</organism>
<feature type="region of interest" description="Disordered" evidence="6">
    <location>
        <begin position="29"/>
        <end position="50"/>
    </location>
</feature>
<evidence type="ECO:0000256" key="1">
    <source>
        <dbReference type="ARBA" id="ARBA00004196"/>
    </source>
</evidence>
<evidence type="ECO:0000256" key="4">
    <source>
        <dbReference type="ARBA" id="ARBA00023157"/>
    </source>
</evidence>
<evidence type="ECO:0000313" key="7">
    <source>
        <dbReference type="EMBL" id="CDZ90107.1"/>
    </source>
</evidence>
<evidence type="ECO:0000256" key="6">
    <source>
        <dbReference type="SAM" id="MobiDB-lite"/>
    </source>
</evidence>
<keyword evidence="5" id="KW-0676">Redox-active center</keyword>
<reference evidence="7 8" key="1">
    <citation type="journal article" date="2014" name="Genome Announc.">
        <title>Draft Genome Sequence of Propane- and Butane-Oxidizing Actinobacterium Rhodococcus ruber IEGM 231.</title>
        <authorList>
            <person name="Ivshina I.B."/>
            <person name="Kuyukina M.S."/>
            <person name="Krivoruchko A.V."/>
            <person name="Barbe V."/>
            <person name="Fischer C."/>
        </authorList>
    </citation>
    <scope>NUCLEOTIDE SEQUENCE [LARGE SCALE GENOMIC DNA]</scope>
</reference>
<dbReference type="InterPro" id="IPR036249">
    <property type="entry name" value="Thioredoxin-like_sf"/>
</dbReference>
<dbReference type="PROSITE" id="PS51352">
    <property type="entry name" value="THIOREDOXIN_2"/>
    <property type="match status" value="1"/>
</dbReference>
<dbReference type="PANTHER" id="PTHR42852:SF6">
    <property type="entry name" value="THIOL:DISULFIDE INTERCHANGE PROTEIN DSBE"/>
    <property type="match status" value="1"/>
</dbReference>
<name>A0A098BPD9_9NOCA</name>
<evidence type="ECO:0000256" key="3">
    <source>
        <dbReference type="ARBA" id="ARBA00022968"/>
    </source>
</evidence>
<proteinExistence type="predicted"/>
<evidence type="ECO:0000256" key="2">
    <source>
        <dbReference type="ARBA" id="ARBA00022748"/>
    </source>
</evidence>
<dbReference type="SUPFAM" id="SSF52833">
    <property type="entry name" value="Thioredoxin-like"/>
    <property type="match status" value="1"/>
</dbReference>
<dbReference type="GO" id="GO:0016491">
    <property type="term" value="F:oxidoreductase activity"/>
    <property type="evidence" value="ECO:0007669"/>
    <property type="project" value="InterPro"/>
</dbReference>
<keyword evidence="3" id="KW-0735">Signal-anchor</keyword>
<sequence length="209" mass="21964">MSVRTMSTIGFLAVIALLIVGLWPRGDEPATGPRTDHATSTAPSTVDTSEGLFRADGPAGRICPAPVGSASGQLRGVSVRCLGSTETVDLGSALQGEPTLVNLWASWCGPCREEMPVLDTYAAEPGSIRVVGLNVQDTAASAQALMAELELRYPSFVDIDAAAQEALQVPPVLPLSFLVHRDGSVERVVNPPVFTAPAEVRSAVEEMLR</sequence>
<dbReference type="Pfam" id="PF08534">
    <property type="entry name" value="Redoxin"/>
    <property type="match status" value="1"/>
</dbReference>